<keyword evidence="1" id="KW-0732">Signal</keyword>
<dbReference type="Pfam" id="PF04069">
    <property type="entry name" value="OpuAC"/>
    <property type="match status" value="1"/>
</dbReference>
<dbReference type="SUPFAM" id="SSF53850">
    <property type="entry name" value="Periplasmic binding protein-like II"/>
    <property type="match status" value="1"/>
</dbReference>
<dbReference type="Proteomes" id="UP000190042">
    <property type="component" value="Unassembled WGS sequence"/>
</dbReference>
<dbReference type="PROSITE" id="PS51257">
    <property type="entry name" value="PROKAR_LIPOPROTEIN"/>
    <property type="match status" value="1"/>
</dbReference>
<dbReference type="InterPro" id="IPR007210">
    <property type="entry name" value="ABC_Gly_betaine_transp_sub-bd"/>
</dbReference>
<sequence length="305" mass="34702">MKKLTLLCTSLLLLVVLTACGGKDKETAAGGTFFEMGTQDYTDPKIIAYMVKELVEDQTDHEVNVTENIQASPLIITAMDKGDFDLATLYSGEVYNNHFDDDQVEYTTDPDKTLEQAQKLFDEKFNLKWFDSLGFENKYTIAITEDLAKEKNIKTMTDLGKYAKDLTIGTDSAWIERGDDGYRAFQEHYDYSFKKANGLEISLMYEGLKLGELDAITAYSVDPEIKELNLRVLEDDKGFFPPSTASLVAREDTLKDYPELEEIINSLTDQINEEEMTQMIYEVDIEKQEPKDVAKKFLIEKGLLK</sequence>
<accession>A0A1T4XT40</accession>
<dbReference type="GO" id="GO:0043190">
    <property type="term" value="C:ATP-binding cassette (ABC) transporter complex"/>
    <property type="evidence" value="ECO:0007669"/>
    <property type="project" value="InterPro"/>
</dbReference>
<evidence type="ECO:0000259" key="2">
    <source>
        <dbReference type="Pfam" id="PF04069"/>
    </source>
</evidence>
<feature type="chain" id="PRO_5039509140" evidence="1">
    <location>
        <begin position="22"/>
        <end position="305"/>
    </location>
</feature>
<organism evidence="3 4">
    <name type="scientific">Sporosarcina newyorkensis</name>
    <dbReference type="NCBI Taxonomy" id="759851"/>
    <lineage>
        <taxon>Bacteria</taxon>
        <taxon>Bacillati</taxon>
        <taxon>Bacillota</taxon>
        <taxon>Bacilli</taxon>
        <taxon>Bacillales</taxon>
        <taxon>Caryophanaceae</taxon>
        <taxon>Sporosarcina</taxon>
    </lineage>
</organism>
<proteinExistence type="predicted"/>
<feature type="domain" description="ABC-type glycine betaine transport system substrate-binding" evidence="2">
    <location>
        <begin position="36"/>
        <end position="299"/>
    </location>
</feature>
<evidence type="ECO:0000313" key="4">
    <source>
        <dbReference type="Proteomes" id="UP000190042"/>
    </source>
</evidence>
<reference evidence="4" key="1">
    <citation type="submission" date="2017-02" db="EMBL/GenBank/DDBJ databases">
        <authorList>
            <person name="Varghese N."/>
            <person name="Submissions S."/>
        </authorList>
    </citation>
    <scope>NUCLEOTIDE SEQUENCE [LARGE SCALE GENOMIC DNA]</scope>
    <source>
        <strain evidence="4">DSM 23966</strain>
    </source>
</reference>
<keyword evidence="4" id="KW-1185">Reference proteome</keyword>
<dbReference type="Gene3D" id="3.40.190.10">
    <property type="entry name" value="Periplasmic binding protein-like II"/>
    <property type="match status" value="1"/>
</dbReference>
<dbReference type="RefSeq" id="WP_078816987.1">
    <property type="nucleotide sequence ID" value="NZ_FUYJ01000001.1"/>
</dbReference>
<name>A0A1T4XT40_9BACL</name>
<gene>
    <name evidence="3" type="ORF">SAMN04244570_1340</name>
</gene>
<dbReference type="Gene3D" id="3.40.190.120">
    <property type="entry name" value="Osmoprotection protein (prox), domain 2"/>
    <property type="match status" value="1"/>
</dbReference>
<protein>
    <submittedName>
        <fullName evidence="3">Osmoprotectant transport system substrate-binding protein</fullName>
    </submittedName>
</protein>
<evidence type="ECO:0000256" key="1">
    <source>
        <dbReference type="SAM" id="SignalP"/>
    </source>
</evidence>
<dbReference type="AlphaFoldDB" id="A0A1T4XT40"/>
<feature type="signal peptide" evidence="1">
    <location>
        <begin position="1"/>
        <end position="21"/>
    </location>
</feature>
<evidence type="ECO:0000313" key="3">
    <source>
        <dbReference type="EMBL" id="SKA92684.1"/>
    </source>
</evidence>
<dbReference type="GO" id="GO:0022857">
    <property type="term" value="F:transmembrane transporter activity"/>
    <property type="evidence" value="ECO:0007669"/>
    <property type="project" value="InterPro"/>
</dbReference>
<dbReference type="EMBL" id="FUYJ01000001">
    <property type="protein sequence ID" value="SKA92684.1"/>
    <property type="molecule type" value="Genomic_DNA"/>
</dbReference>